<keyword evidence="4 11" id="KW-0812">Transmembrane</keyword>
<keyword evidence="11" id="KW-0479">Metal-binding</keyword>
<dbReference type="HAMAP" id="MF_00454">
    <property type="entry name" value="FluC"/>
    <property type="match status" value="1"/>
</dbReference>
<keyword evidence="5 11" id="KW-1133">Transmembrane helix</keyword>
<evidence type="ECO:0000256" key="10">
    <source>
        <dbReference type="ARBA" id="ARBA00035585"/>
    </source>
</evidence>
<dbReference type="Pfam" id="PF02537">
    <property type="entry name" value="CRCB"/>
    <property type="match status" value="1"/>
</dbReference>
<comment type="similarity">
    <text evidence="9 11">Belongs to the fluoride channel Fluc/FEX (TC 1.A.43) family.</text>
</comment>
<dbReference type="KEGG" id="taz:TREAZ_1583"/>
<dbReference type="Proteomes" id="UP000009222">
    <property type="component" value="Chromosome"/>
</dbReference>
<evidence type="ECO:0000256" key="3">
    <source>
        <dbReference type="ARBA" id="ARBA00022519"/>
    </source>
</evidence>
<feature type="binding site" evidence="11">
    <location>
        <position position="74"/>
    </location>
    <ligand>
        <name>Na(+)</name>
        <dbReference type="ChEBI" id="CHEBI:29101"/>
        <note>structural</note>
    </ligand>
</feature>
<keyword evidence="11" id="KW-0813">Transport</keyword>
<evidence type="ECO:0000256" key="6">
    <source>
        <dbReference type="ARBA" id="ARBA00023065"/>
    </source>
</evidence>
<proteinExistence type="inferred from homology"/>
<dbReference type="GO" id="GO:0062054">
    <property type="term" value="F:fluoride channel activity"/>
    <property type="evidence" value="ECO:0007669"/>
    <property type="project" value="UniProtKB-UniRule"/>
</dbReference>
<reference evidence="12 13" key="2">
    <citation type="journal article" date="2011" name="ISME J.">
        <title>RNA-seq reveals cooperative metabolic interactions between two termite-gut spirochete species in co-culture.</title>
        <authorList>
            <person name="Rosenthal A.Z."/>
            <person name="Matson E.G."/>
            <person name="Eldar A."/>
            <person name="Leadbetter J.R."/>
        </authorList>
    </citation>
    <scope>NUCLEOTIDE SEQUENCE [LARGE SCALE GENOMIC DNA]</scope>
    <source>
        <strain evidence="13">ATCC BAA-888 / DSM 13862 / ZAS-9</strain>
    </source>
</reference>
<keyword evidence="7 11" id="KW-0472">Membrane</keyword>
<evidence type="ECO:0000313" key="12">
    <source>
        <dbReference type="EMBL" id="AEF81028.1"/>
    </source>
</evidence>
<dbReference type="OrthoDB" id="9815830at2"/>
<dbReference type="PANTHER" id="PTHR28259:SF1">
    <property type="entry name" value="FLUORIDE EXPORT PROTEIN 1-RELATED"/>
    <property type="match status" value="1"/>
</dbReference>
<evidence type="ECO:0000256" key="2">
    <source>
        <dbReference type="ARBA" id="ARBA00022475"/>
    </source>
</evidence>
<organism evidence="12 13">
    <name type="scientific">Leadbettera azotonutricia (strain ATCC BAA-888 / DSM 13862 / ZAS-9)</name>
    <name type="common">Treponema azotonutricium</name>
    <dbReference type="NCBI Taxonomy" id="545695"/>
    <lineage>
        <taxon>Bacteria</taxon>
        <taxon>Pseudomonadati</taxon>
        <taxon>Spirochaetota</taxon>
        <taxon>Spirochaetia</taxon>
        <taxon>Spirochaetales</taxon>
        <taxon>Breznakiellaceae</taxon>
        <taxon>Leadbettera</taxon>
    </lineage>
</organism>
<comment type="activity regulation">
    <text evidence="11">Na(+) is not transported, but it plays an essential structural role and its presence is essential for fluoride channel function.</text>
</comment>
<evidence type="ECO:0000256" key="4">
    <source>
        <dbReference type="ARBA" id="ARBA00022692"/>
    </source>
</evidence>
<keyword evidence="13" id="KW-1185">Reference proteome</keyword>
<dbReference type="AlphaFoldDB" id="F5YDX2"/>
<dbReference type="RefSeq" id="WP_015710434.1">
    <property type="nucleotide sequence ID" value="NC_015577.1"/>
</dbReference>
<dbReference type="InterPro" id="IPR003691">
    <property type="entry name" value="FluC"/>
</dbReference>
<keyword evidence="11" id="KW-0915">Sodium</keyword>
<dbReference type="EMBL" id="CP001841">
    <property type="protein sequence ID" value="AEF81028.1"/>
    <property type="molecule type" value="Genomic_DNA"/>
</dbReference>
<evidence type="ECO:0000256" key="9">
    <source>
        <dbReference type="ARBA" id="ARBA00035120"/>
    </source>
</evidence>
<keyword evidence="6 11" id="KW-0406">Ion transport</keyword>
<keyword evidence="2 11" id="KW-1003">Cell membrane</keyword>
<feature type="transmembrane region" description="Helical" evidence="11">
    <location>
        <begin position="32"/>
        <end position="51"/>
    </location>
</feature>
<dbReference type="FunCoup" id="F5YDX2">
    <property type="interactions" value="214"/>
</dbReference>
<gene>
    <name evidence="11 12" type="primary">crcB</name>
    <name evidence="11" type="synonym">fluC</name>
    <name evidence="12" type="ordered locus">TREAZ_1583</name>
</gene>
<evidence type="ECO:0000256" key="7">
    <source>
        <dbReference type="ARBA" id="ARBA00023136"/>
    </source>
</evidence>
<dbReference type="GO" id="GO:0140114">
    <property type="term" value="P:cellular detoxification of fluoride"/>
    <property type="evidence" value="ECO:0007669"/>
    <property type="project" value="UniProtKB-UniRule"/>
</dbReference>
<reference evidence="13" key="1">
    <citation type="submission" date="2009-12" db="EMBL/GenBank/DDBJ databases">
        <title>Complete sequence of Treponema azotonutricium strain ZAS-9.</title>
        <authorList>
            <person name="Tetu S.G."/>
            <person name="Matson E."/>
            <person name="Ren Q."/>
            <person name="Seshadri R."/>
            <person name="Elbourne L."/>
            <person name="Hassan K.A."/>
            <person name="Durkin A."/>
            <person name="Radune D."/>
            <person name="Mohamoud Y."/>
            <person name="Shay R."/>
            <person name="Jin S."/>
            <person name="Zhang X."/>
            <person name="Lucey K."/>
            <person name="Ballor N.R."/>
            <person name="Ottesen E."/>
            <person name="Rosenthal R."/>
            <person name="Allen A."/>
            <person name="Leadbetter J.R."/>
            <person name="Paulsen I.T."/>
        </authorList>
    </citation>
    <scope>NUCLEOTIDE SEQUENCE [LARGE SCALE GENOMIC DNA]</scope>
    <source>
        <strain evidence="13">ATCC BAA-888 / DSM 13862 / ZAS-9</strain>
    </source>
</reference>
<comment type="catalytic activity">
    <reaction evidence="10">
        <text>fluoride(in) = fluoride(out)</text>
        <dbReference type="Rhea" id="RHEA:76159"/>
        <dbReference type="ChEBI" id="CHEBI:17051"/>
    </reaction>
    <physiologicalReaction direction="left-to-right" evidence="10">
        <dbReference type="Rhea" id="RHEA:76160"/>
    </physiologicalReaction>
</comment>
<keyword evidence="8 11" id="KW-0407">Ion channel</keyword>
<feature type="transmembrane region" description="Helical" evidence="11">
    <location>
        <begin position="63"/>
        <end position="81"/>
    </location>
</feature>
<dbReference type="NCBIfam" id="TIGR00494">
    <property type="entry name" value="crcB"/>
    <property type="match status" value="1"/>
</dbReference>
<dbReference type="HOGENOM" id="CLU_114342_3_0_12"/>
<evidence type="ECO:0000256" key="11">
    <source>
        <dbReference type="HAMAP-Rule" id="MF_00454"/>
    </source>
</evidence>
<name>F5YDX2_LEAAZ</name>
<keyword evidence="3 11" id="KW-0997">Cell inner membrane</keyword>
<feature type="transmembrane region" description="Helical" evidence="11">
    <location>
        <begin position="96"/>
        <end position="116"/>
    </location>
</feature>
<evidence type="ECO:0000256" key="5">
    <source>
        <dbReference type="ARBA" id="ARBA00022989"/>
    </source>
</evidence>
<comment type="function">
    <text evidence="11">Fluoride-specific ion channel. Important for reducing fluoride concentration in the cell, thus reducing its toxicity.</text>
</comment>
<accession>F5YDX2</accession>
<evidence type="ECO:0000313" key="13">
    <source>
        <dbReference type="Proteomes" id="UP000009222"/>
    </source>
</evidence>
<protein>
    <recommendedName>
        <fullName evidence="11">Fluoride-specific ion channel FluC</fullName>
    </recommendedName>
</protein>
<sequence>MDYLCVFIGGGAGSLLRFISIQFVNQFFDSKYSTGTLFVNCFGAFVVGFLVNKLVPFDVKWRLFFITGFLGGYTTFSTYALETVRYFTDGNLKQGIINILLNNVLSLLFVLLGMGLSSDFIKSPR</sequence>
<comment type="subcellular location">
    <subcellularLocation>
        <location evidence="11">Cell inner membrane</location>
        <topology evidence="11">Multi-pass membrane protein</topology>
    </subcellularLocation>
    <subcellularLocation>
        <location evidence="1">Cell membrane</location>
        <topology evidence="1">Multi-pass membrane protein</topology>
    </subcellularLocation>
</comment>
<feature type="binding site" evidence="11">
    <location>
        <position position="71"/>
    </location>
    <ligand>
        <name>Na(+)</name>
        <dbReference type="ChEBI" id="CHEBI:29101"/>
        <note>structural</note>
    </ligand>
</feature>
<dbReference type="GO" id="GO:0046872">
    <property type="term" value="F:metal ion binding"/>
    <property type="evidence" value="ECO:0007669"/>
    <property type="project" value="UniProtKB-KW"/>
</dbReference>
<dbReference type="eggNOG" id="COG0239">
    <property type="taxonomic scope" value="Bacteria"/>
</dbReference>
<dbReference type="InParanoid" id="F5YDX2"/>
<dbReference type="GO" id="GO:0005886">
    <property type="term" value="C:plasma membrane"/>
    <property type="evidence" value="ECO:0007669"/>
    <property type="project" value="UniProtKB-SubCell"/>
</dbReference>
<evidence type="ECO:0000256" key="1">
    <source>
        <dbReference type="ARBA" id="ARBA00004651"/>
    </source>
</evidence>
<evidence type="ECO:0000256" key="8">
    <source>
        <dbReference type="ARBA" id="ARBA00023303"/>
    </source>
</evidence>
<dbReference type="PANTHER" id="PTHR28259">
    <property type="entry name" value="FLUORIDE EXPORT PROTEIN 1-RELATED"/>
    <property type="match status" value="1"/>
</dbReference>